<sequence length="238" mass="26289">MDTIDSDSTVIRRRLVPDSAPVVTAVTAATMMSRSVRAETRSRAKDDFKRVMQAIDKVRKWEKKWVTIGDTTMKIYKWVPVPSSDQSRSKGKSQTVSNNKENIDQPVKHEIKNGDSQSLVGKDKSNSNISEGMEESYTGFSEFSQDSQGDSNVLRAPPEESSTCITENSSDTQFPDSQTEGTELRLPFLVGLGQGVAQKFGGGLSQLAMLAVKMAAQPSRKTFEVKCVAIDEQQPRFL</sequence>
<accession>A0AC60NTK9</accession>
<comment type="caution">
    <text evidence="1">The sequence shown here is derived from an EMBL/GenBank/DDBJ whole genome shotgun (WGS) entry which is preliminary data.</text>
</comment>
<name>A0AC60NTK9_IXOPE</name>
<gene>
    <name evidence="1" type="ORF">HPB47_012390</name>
</gene>
<dbReference type="EMBL" id="JABSTQ010011517">
    <property type="protein sequence ID" value="KAG0410467.1"/>
    <property type="molecule type" value="Genomic_DNA"/>
</dbReference>
<evidence type="ECO:0000313" key="1">
    <source>
        <dbReference type="EMBL" id="KAG0410467.1"/>
    </source>
</evidence>
<reference evidence="1 2" key="1">
    <citation type="journal article" date="2020" name="Cell">
        <title>Large-Scale Comparative Analyses of Tick Genomes Elucidate Their Genetic Diversity and Vector Capacities.</title>
        <authorList>
            <consortium name="Tick Genome and Microbiome Consortium (TIGMIC)"/>
            <person name="Jia N."/>
            <person name="Wang J."/>
            <person name="Shi W."/>
            <person name="Du L."/>
            <person name="Sun Y."/>
            <person name="Zhan W."/>
            <person name="Jiang J.F."/>
            <person name="Wang Q."/>
            <person name="Zhang B."/>
            <person name="Ji P."/>
            <person name="Bell-Sakyi L."/>
            <person name="Cui X.M."/>
            <person name="Yuan T.T."/>
            <person name="Jiang B.G."/>
            <person name="Yang W.F."/>
            <person name="Lam T.T."/>
            <person name="Chang Q.C."/>
            <person name="Ding S.J."/>
            <person name="Wang X.J."/>
            <person name="Zhu J.G."/>
            <person name="Ruan X.D."/>
            <person name="Zhao L."/>
            <person name="Wei J.T."/>
            <person name="Ye R.Z."/>
            <person name="Que T.C."/>
            <person name="Du C.H."/>
            <person name="Zhou Y.H."/>
            <person name="Cheng J.X."/>
            <person name="Dai P.F."/>
            <person name="Guo W.B."/>
            <person name="Han X.H."/>
            <person name="Huang E.J."/>
            <person name="Li L.F."/>
            <person name="Wei W."/>
            <person name="Gao Y.C."/>
            <person name="Liu J.Z."/>
            <person name="Shao H.Z."/>
            <person name="Wang X."/>
            <person name="Wang C.C."/>
            <person name="Yang T.C."/>
            <person name="Huo Q.B."/>
            <person name="Li W."/>
            <person name="Chen H.Y."/>
            <person name="Chen S.E."/>
            <person name="Zhou L.G."/>
            <person name="Ni X.B."/>
            <person name="Tian J.H."/>
            <person name="Sheng Y."/>
            <person name="Liu T."/>
            <person name="Pan Y.S."/>
            <person name="Xia L.Y."/>
            <person name="Li J."/>
            <person name="Zhao F."/>
            <person name="Cao W.C."/>
        </authorList>
    </citation>
    <scope>NUCLEOTIDE SEQUENCE [LARGE SCALE GENOMIC DNA]</scope>
    <source>
        <strain evidence="1">Iper-2018</strain>
    </source>
</reference>
<proteinExistence type="predicted"/>
<protein>
    <submittedName>
        <fullName evidence="1">Uncharacterized protein</fullName>
    </submittedName>
</protein>
<feature type="non-terminal residue" evidence="1">
    <location>
        <position position="238"/>
    </location>
</feature>
<evidence type="ECO:0000313" key="2">
    <source>
        <dbReference type="Proteomes" id="UP000805193"/>
    </source>
</evidence>
<keyword evidence="2" id="KW-1185">Reference proteome</keyword>
<dbReference type="Proteomes" id="UP000805193">
    <property type="component" value="Unassembled WGS sequence"/>
</dbReference>
<organism evidence="1 2">
    <name type="scientific">Ixodes persulcatus</name>
    <name type="common">Taiga tick</name>
    <dbReference type="NCBI Taxonomy" id="34615"/>
    <lineage>
        <taxon>Eukaryota</taxon>
        <taxon>Metazoa</taxon>
        <taxon>Ecdysozoa</taxon>
        <taxon>Arthropoda</taxon>
        <taxon>Chelicerata</taxon>
        <taxon>Arachnida</taxon>
        <taxon>Acari</taxon>
        <taxon>Parasitiformes</taxon>
        <taxon>Ixodida</taxon>
        <taxon>Ixodoidea</taxon>
        <taxon>Ixodidae</taxon>
        <taxon>Ixodinae</taxon>
        <taxon>Ixodes</taxon>
    </lineage>
</organism>